<dbReference type="PANTHER" id="PTHR11571:SF263">
    <property type="entry name" value="GLUTATHIONE S-TRANSFERASE"/>
    <property type="match status" value="1"/>
</dbReference>
<dbReference type="STRING" id="145388.A0A0D2MRG3"/>
<dbReference type="GeneID" id="25735668"/>
<dbReference type="OrthoDB" id="414243at2759"/>
<reference evidence="2 3" key="1">
    <citation type="journal article" date="2013" name="BMC Genomics">
        <title>Reconstruction of the lipid metabolism for the microalga Monoraphidium neglectum from its genome sequence reveals characteristics suitable for biofuel production.</title>
        <authorList>
            <person name="Bogen C."/>
            <person name="Al-Dilaimi A."/>
            <person name="Albersmeier A."/>
            <person name="Wichmann J."/>
            <person name="Grundmann M."/>
            <person name="Rupp O."/>
            <person name="Lauersen K.J."/>
            <person name="Blifernez-Klassen O."/>
            <person name="Kalinowski J."/>
            <person name="Goesmann A."/>
            <person name="Mussgnug J.H."/>
            <person name="Kruse O."/>
        </authorList>
    </citation>
    <scope>NUCLEOTIDE SEQUENCE [LARGE SCALE GENOMIC DNA]</scope>
    <source>
        <strain evidence="2 3">SAG 48.87</strain>
    </source>
</reference>
<accession>A0A0D2MRG3</accession>
<keyword evidence="3" id="KW-1185">Reference proteome</keyword>
<dbReference type="PROSITE" id="PS50405">
    <property type="entry name" value="GST_CTER"/>
    <property type="match status" value="1"/>
</dbReference>
<dbReference type="KEGG" id="mng:MNEG_2790"/>
<proteinExistence type="predicted"/>
<protein>
    <recommendedName>
        <fullName evidence="1">GST C-terminal domain-containing protein</fullName>
    </recommendedName>
</protein>
<dbReference type="AlphaFoldDB" id="A0A0D2MRG3"/>
<dbReference type="InterPro" id="IPR010987">
    <property type="entry name" value="Glutathione-S-Trfase_C-like"/>
</dbReference>
<dbReference type="RefSeq" id="XP_013904184.1">
    <property type="nucleotide sequence ID" value="XM_014048730.1"/>
</dbReference>
<name>A0A0D2MRG3_9CHLO</name>
<dbReference type="InterPro" id="IPR050213">
    <property type="entry name" value="GST_superfamily"/>
</dbReference>
<dbReference type="Proteomes" id="UP000054498">
    <property type="component" value="Unassembled WGS sequence"/>
</dbReference>
<dbReference type="GO" id="GO:0004364">
    <property type="term" value="F:glutathione transferase activity"/>
    <property type="evidence" value="ECO:0007669"/>
    <property type="project" value="TreeGrafter"/>
</dbReference>
<dbReference type="InterPro" id="IPR036249">
    <property type="entry name" value="Thioredoxin-like_sf"/>
</dbReference>
<dbReference type="Gene3D" id="3.40.30.10">
    <property type="entry name" value="Glutaredoxin"/>
    <property type="match status" value="1"/>
</dbReference>
<evidence type="ECO:0000313" key="3">
    <source>
        <dbReference type="Proteomes" id="UP000054498"/>
    </source>
</evidence>
<feature type="domain" description="GST C-terminal" evidence="1">
    <location>
        <begin position="120"/>
        <end position="263"/>
    </location>
</feature>
<dbReference type="Gene3D" id="1.20.1050.10">
    <property type="match status" value="1"/>
</dbReference>
<dbReference type="SUPFAM" id="SSF47616">
    <property type="entry name" value="GST C-terminal domain-like"/>
    <property type="match status" value="1"/>
</dbReference>
<gene>
    <name evidence="2" type="ORF">MNEG_2790</name>
</gene>
<sequence length="269" mass="29886">MASAPQESERDPAMWRLYYWPSVKGRGEYVRLCFEEAAVPYLDVARAFAAPAPSWTDEGAIRSHPGFKAVIEFCFANAADDTHAPLRAPPAVARGWFAMCNTPAICSYLNEEFGWGQGLTREQKAGVDQILSVVLSDAVGEGRLAFHPKDFYASHKTQVDACPPYIEQYGAKRLPKYFEFLEAALRWNNEQRPGAEDNGFLVGPGLTAADLVAWHYLCACEQHFKKWYDDAIGNAPRLAAFKAAIGARPRLAAYLASDRCPPWDTDSLM</sequence>
<dbReference type="InterPro" id="IPR004046">
    <property type="entry name" value="GST_C"/>
</dbReference>
<evidence type="ECO:0000259" key="1">
    <source>
        <dbReference type="PROSITE" id="PS50405"/>
    </source>
</evidence>
<dbReference type="EMBL" id="KK100547">
    <property type="protein sequence ID" value="KIZ05165.1"/>
    <property type="molecule type" value="Genomic_DNA"/>
</dbReference>
<evidence type="ECO:0000313" key="2">
    <source>
        <dbReference type="EMBL" id="KIZ05165.1"/>
    </source>
</evidence>
<dbReference type="SUPFAM" id="SSF52833">
    <property type="entry name" value="Thioredoxin-like"/>
    <property type="match status" value="1"/>
</dbReference>
<dbReference type="PANTHER" id="PTHR11571">
    <property type="entry name" value="GLUTATHIONE S-TRANSFERASE"/>
    <property type="match status" value="1"/>
</dbReference>
<dbReference type="InterPro" id="IPR036282">
    <property type="entry name" value="Glutathione-S-Trfase_C_sf"/>
</dbReference>
<organism evidence="2 3">
    <name type="scientific">Monoraphidium neglectum</name>
    <dbReference type="NCBI Taxonomy" id="145388"/>
    <lineage>
        <taxon>Eukaryota</taxon>
        <taxon>Viridiplantae</taxon>
        <taxon>Chlorophyta</taxon>
        <taxon>core chlorophytes</taxon>
        <taxon>Chlorophyceae</taxon>
        <taxon>CS clade</taxon>
        <taxon>Sphaeropleales</taxon>
        <taxon>Selenastraceae</taxon>
        <taxon>Monoraphidium</taxon>
    </lineage>
</organism>
<dbReference type="GO" id="GO:0006749">
    <property type="term" value="P:glutathione metabolic process"/>
    <property type="evidence" value="ECO:0007669"/>
    <property type="project" value="TreeGrafter"/>
</dbReference>
<dbReference type="Pfam" id="PF14497">
    <property type="entry name" value="GST_C_3"/>
    <property type="match status" value="1"/>
</dbReference>